<keyword evidence="2" id="KW-0479">Metal-binding</keyword>
<dbReference type="PANTHER" id="PTHR47782:SF12">
    <property type="entry name" value="ZN(II)2CYS6 TRANSCRIPTION FACTOR (EUROFUNG)"/>
    <property type="match status" value="1"/>
</dbReference>
<evidence type="ECO:0000256" key="2">
    <source>
        <dbReference type="ARBA" id="ARBA00022723"/>
    </source>
</evidence>
<dbReference type="SUPFAM" id="SSF57701">
    <property type="entry name" value="Zn2/Cys6 DNA-binding domain"/>
    <property type="match status" value="1"/>
</dbReference>
<dbReference type="PROSITE" id="PS50048">
    <property type="entry name" value="ZN2_CY6_FUNGAL_2"/>
    <property type="match status" value="1"/>
</dbReference>
<gene>
    <name evidence="9" type="ORF">BJX63DRAFT_400342</name>
</gene>
<evidence type="ECO:0000256" key="6">
    <source>
        <dbReference type="ARBA" id="ARBA00023163"/>
    </source>
</evidence>
<feature type="domain" description="Zn(2)-C6 fungal-type" evidence="8">
    <location>
        <begin position="17"/>
        <end position="47"/>
    </location>
</feature>
<keyword evidence="3" id="KW-0862">Zinc</keyword>
<name>A0ABR4H6M6_9EURO</name>
<comment type="caution">
    <text evidence="9">The sequence shown here is derived from an EMBL/GenBank/DDBJ whole genome shotgun (WGS) entry which is preliminary data.</text>
</comment>
<evidence type="ECO:0000313" key="10">
    <source>
        <dbReference type="Proteomes" id="UP001610334"/>
    </source>
</evidence>
<evidence type="ECO:0000256" key="3">
    <source>
        <dbReference type="ARBA" id="ARBA00022833"/>
    </source>
</evidence>
<evidence type="ECO:0000259" key="8">
    <source>
        <dbReference type="PROSITE" id="PS50048"/>
    </source>
</evidence>
<dbReference type="InterPro" id="IPR001138">
    <property type="entry name" value="Zn2Cys6_DnaBD"/>
</dbReference>
<evidence type="ECO:0000313" key="9">
    <source>
        <dbReference type="EMBL" id="KAL2811061.1"/>
    </source>
</evidence>
<dbReference type="SMART" id="SM00906">
    <property type="entry name" value="Fungal_trans"/>
    <property type="match status" value="1"/>
</dbReference>
<evidence type="ECO:0000256" key="7">
    <source>
        <dbReference type="ARBA" id="ARBA00023242"/>
    </source>
</evidence>
<dbReference type="EMBL" id="JBFXLT010000063">
    <property type="protein sequence ID" value="KAL2811061.1"/>
    <property type="molecule type" value="Genomic_DNA"/>
</dbReference>
<comment type="subcellular location">
    <subcellularLocation>
        <location evidence="1">Nucleus</location>
    </subcellularLocation>
</comment>
<keyword evidence="4" id="KW-0805">Transcription regulation</keyword>
<evidence type="ECO:0000256" key="1">
    <source>
        <dbReference type="ARBA" id="ARBA00004123"/>
    </source>
</evidence>
<organism evidence="9 10">
    <name type="scientific">Aspergillus granulosus</name>
    <dbReference type="NCBI Taxonomy" id="176169"/>
    <lineage>
        <taxon>Eukaryota</taxon>
        <taxon>Fungi</taxon>
        <taxon>Dikarya</taxon>
        <taxon>Ascomycota</taxon>
        <taxon>Pezizomycotina</taxon>
        <taxon>Eurotiomycetes</taxon>
        <taxon>Eurotiomycetidae</taxon>
        <taxon>Eurotiales</taxon>
        <taxon>Aspergillaceae</taxon>
        <taxon>Aspergillus</taxon>
        <taxon>Aspergillus subgen. Nidulantes</taxon>
    </lineage>
</organism>
<keyword evidence="6" id="KW-0804">Transcription</keyword>
<dbReference type="CDD" id="cd00067">
    <property type="entry name" value="GAL4"/>
    <property type="match status" value="1"/>
</dbReference>
<dbReference type="PANTHER" id="PTHR47782">
    <property type="entry name" value="ZN(II)2CYS6 TRANSCRIPTION FACTOR (EUROFUNG)-RELATED"/>
    <property type="match status" value="1"/>
</dbReference>
<dbReference type="Proteomes" id="UP001610334">
    <property type="component" value="Unassembled WGS sequence"/>
</dbReference>
<sequence>MPREQRRFNVRRTNVTACMRCRSRKQRCDQKIPACSNCGRAGVECVSTDSDGRVVPRSYVRSLEDQIAYLETQLAAHGVDYRPSMTPSVISAGRSIASPGFSNGAREGSGDLIGQIADDCARTQPFSTGILNKNGLYLLQSLLSDPMSRVAQAKHQSDSHSLLDELPSDELPAVPRRETADKFADVYFEHCNFFSPIFSSKHEFLDMLEPLYDEDNPNPDQQVDRRFRAFVVFGTSILLLNRVDFSIPASKSEKYFHAAIRLFANNPEILCTRDIQHLINLLFIIQYFCFASNISAAWHFLGLATRLAIELNLHRDSKSLSSTNERQVNERRWLFWSLYTFERNLCVIIGRPFSFSDQCIETPLPVALPEEPHRALAVHLLKHRILESEIYTTLNEKQPSNGAVLDIAVWRDSVQQRLHEWHSAVPPIQQSTHLTPAEIFNGSLYNTQVLLYYPSRHFPNPSTHDLAILARSATDAIDCYSQSFRAGELRFFWRTVHNLFRSGVAIVYCSQASQTQHIPGLSAENATASINSCSSLLWGMVERYPAGRPYRDIFDRLSNSILRQRRSADELNSRFFLEADADTSSIFADISLDPTIVADLPSAAFDTLLWGIKDPLDVI</sequence>
<dbReference type="SMART" id="SM00066">
    <property type="entry name" value="GAL4"/>
    <property type="match status" value="1"/>
</dbReference>
<dbReference type="CDD" id="cd12148">
    <property type="entry name" value="fungal_TF_MHR"/>
    <property type="match status" value="1"/>
</dbReference>
<dbReference type="InterPro" id="IPR036864">
    <property type="entry name" value="Zn2-C6_fun-type_DNA-bd_sf"/>
</dbReference>
<proteinExistence type="predicted"/>
<dbReference type="Gene3D" id="4.10.240.10">
    <property type="entry name" value="Zn(2)-C6 fungal-type DNA-binding domain"/>
    <property type="match status" value="1"/>
</dbReference>
<protein>
    <submittedName>
        <fullName evidence="9">Fungal-specific transcription factor domain-containing protein</fullName>
    </submittedName>
</protein>
<dbReference type="InterPro" id="IPR052202">
    <property type="entry name" value="Yeast_MetPath_Reg"/>
</dbReference>
<evidence type="ECO:0000256" key="5">
    <source>
        <dbReference type="ARBA" id="ARBA00023125"/>
    </source>
</evidence>
<keyword evidence="10" id="KW-1185">Reference proteome</keyword>
<dbReference type="PROSITE" id="PS00463">
    <property type="entry name" value="ZN2_CY6_FUNGAL_1"/>
    <property type="match status" value="1"/>
</dbReference>
<keyword evidence="5" id="KW-0238">DNA-binding</keyword>
<reference evidence="9 10" key="1">
    <citation type="submission" date="2024-07" db="EMBL/GenBank/DDBJ databases">
        <title>Section-level genome sequencing and comparative genomics of Aspergillus sections Usti and Cavernicolus.</title>
        <authorList>
            <consortium name="Lawrence Berkeley National Laboratory"/>
            <person name="Nybo J.L."/>
            <person name="Vesth T.C."/>
            <person name="Theobald S."/>
            <person name="Frisvad J.C."/>
            <person name="Larsen T.O."/>
            <person name="Kjaerboelling I."/>
            <person name="Rothschild-Mancinelli K."/>
            <person name="Lyhne E.K."/>
            <person name="Kogle M.E."/>
            <person name="Barry K."/>
            <person name="Clum A."/>
            <person name="Na H."/>
            <person name="Ledsgaard L."/>
            <person name="Lin J."/>
            <person name="Lipzen A."/>
            <person name="Kuo A."/>
            <person name="Riley R."/>
            <person name="Mondo S."/>
            <person name="Labutti K."/>
            <person name="Haridas S."/>
            <person name="Pangalinan J."/>
            <person name="Salamov A.A."/>
            <person name="Simmons B.A."/>
            <person name="Magnuson J.K."/>
            <person name="Chen J."/>
            <person name="Drula E."/>
            <person name="Henrissat B."/>
            <person name="Wiebenga A."/>
            <person name="Lubbers R.J."/>
            <person name="Gomes A.C."/>
            <person name="Makela M.R."/>
            <person name="Stajich J."/>
            <person name="Grigoriev I.V."/>
            <person name="Mortensen U.H."/>
            <person name="De Vries R.P."/>
            <person name="Baker S.E."/>
            <person name="Andersen M.R."/>
        </authorList>
    </citation>
    <scope>NUCLEOTIDE SEQUENCE [LARGE SCALE GENOMIC DNA]</scope>
    <source>
        <strain evidence="9 10">CBS 588.65</strain>
    </source>
</reference>
<evidence type="ECO:0000256" key="4">
    <source>
        <dbReference type="ARBA" id="ARBA00023015"/>
    </source>
</evidence>
<dbReference type="CDD" id="cd14723">
    <property type="entry name" value="ZIP_Ppr1"/>
    <property type="match status" value="1"/>
</dbReference>
<dbReference type="Pfam" id="PF04082">
    <property type="entry name" value="Fungal_trans"/>
    <property type="match status" value="1"/>
</dbReference>
<dbReference type="InterPro" id="IPR007219">
    <property type="entry name" value="XnlR_reg_dom"/>
</dbReference>
<accession>A0ABR4H6M6</accession>
<keyword evidence="7" id="KW-0539">Nucleus</keyword>
<dbReference type="Pfam" id="PF00172">
    <property type="entry name" value="Zn_clus"/>
    <property type="match status" value="1"/>
</dbReference>